<evidence type="ECO:0000313" key="3">
    <source>
        <dbReference type="Proteomes" id="UP000002700"/>
    </source>
</evidence>
<protein>
    <submittedName>
        <fullName evidence="2">Uncharacterized protein</fullName>
    </submittedName>
</protein>
<dbReference type="HOGENOM" id="CLU_423719_0_0_4"/>
<gene>
    <name evidence="2" type="ordered locus">BURPS1710b_1930</name>
</gene>
<name>Q3JSX4_BURP1</name>
<dbReference type="EnsemblBacteria" id="ABA47793">
    <property type="protein sequence ID" value="ABA47793"/>
    <property type="gene ID" value="BURPS1710b_1930"/>
</dbReference>
<sequence>MSSSLDRTMSFSSARGPSASDGDACELCAEYVNPRAAFDTSASNRSGEAPRGTEKMQTRAARRATGRDARTGRGGYARAARASIELIRERGVHARAARCAFDRRVADGLRDRHVEIVEAAVGQPHAEPGRRQAARHRRARMQIDARHVVHDVRRDVLQVREARRERAIELERRAPARIARRLARLIAERETLRAERDLLGARQRIGAVLAGELHGRADLERPLVRLHERGARAHERRRRGVRRDDARQVREARFRRAQDVERLGDVEAQLLHLLRLHARVVELHLQHAHLRAHADRRARALVLVAILAVRRIARHRAEQAALVAQHQRIRRRQAELVVDHGALHVRQHGLIDGRIAAVVARVQTRDEAVAADRHGAVERHVRLIVRPFREQRGDAHLLAERRESVLRHREQALQARIVRVQARAHVERLAIDVELERRRAVGILRRRHVRLHRHAGQQAERVDVALERRAAQRAVGHDVRGDRAYLRLHRAGAARDLQVRDIAFDDRHAHDAAFERLRGNERERQRVAALLVQLGHAVRRLDQLADRDVLADERREALRDLFERNRLDAFDLERARRQMAREQRLHLDFLRRDLHGDARLLRRVDLREGFQRIAARAALRVRGAGGRDEREQQHPSIVSGFHGDSS</sequence>
<feature type="compositionally biased region" description="Polar residues" evidence="1">
    <location>
        <begin position="1"/>
        <end position="15"/>
    </location>
</feature>
<dbReference type="KEGG" id="bpm:BURPS1710b_1930"/>
<feature type="region of interest" description="Disordered" evidence="1">
    <location>
        <begin position="39"/>
        <end position="75"/>
    </location>
</feature>
<organism evidence="2 3">
    <name type="scientific">Burkholderia pseudomallei (strain 1710b)</name>
    <dbReference type="NCBI Taxonomy" id="320372"/>
    <lineage>
        <taxon>Bacteria</taxon>
        <taxon>Pseudomonadati</taxon>
        <taxon>Pseudomonadota</taxon>
        <taxon>Betaproteobacteria</taxon>
        <taxon>Burkholderiales</taxon>
        <taxon>Burkholderiaceae</taxon>
        <taxon>Burkholderia</taxon>
        <taxon>pseudomallei group</taxon>
    </lineage>
</organism>
<reference evidence="2 3" key="1">
    <citation type="submission" date="2005-09" db="EMBL/GenBank/DDBJ databases">
        <authorList>
            <person name="Woods D.E."/>
            <person name="Nierman W.C."/>
        </authorList>
    </citation>
    <scope>NUCLEOTIDE SEQUENCE [LARGE SCALE GENOMIC DNA]</scope>
    <source>
        <strain evidence="2 3">1710b</strain>
    </source>
</reference>
<feature type="region of interest" description="Disordered" evidence="1">
    <location>
        <begin position="1"/>
        <end position="22"/>
    </location>
</feature>
<evidence type="ECO:0000313" key="2">
    <source>
        <dbReference type="EMBL" id="ABA47793.1"/>
    </source>
</evidence>
<accession>Q3JSX4</accession>
<feature type="region of interest" description="Disordered" evidence="1">
    <location>
        <begin position="623"/>
        <end position="646"/>
    </location>
</feature>
<proteinExistence type="predicted"/>
<dbReference type="Proteomes" id="UP000002700">
    <property type="component" value="Chromosome I"/>
</dbReference>
<dbReference type="EMBL" id="CP000124">
    <property type="protein sequence ID" value="ABA47793.1"/>
    <property type="molecule type" value="Genomic_DNA"/>
</dbReference>
<dbReference type="AlphaFoldDB" id="Q3JSX4"/>
<evidence type="ECO:0000256" key="1">
    <source>
        <dbReference type="SAM" id="MobiDB-lite"/>
    </source>
</evidence>